<proteinExistence type="predicted"/>
<reference evidence="3" key="1">
    <citation type="journal article" date="2014" name="Proc. Natl. Acad. Sci. U.S.A.">
        <title>Extensive sampling of basidiomycete genomes demonstrates inadequacy of the white-rot/brown-rot paradigm for wood decay fungi.</title>
        <authorList>
            <person name="Riley R."/>
            <person name="Salamov A.A."/>
            <person name="Brown D.W."/>
            <person name="Nagy L.G."/>
            <person name="Floudas D."/>
            <person name="Held B.W."/>
            <person name="Levasseur A."/>
            <person name="Lombard V."/>
            <person name="Morin E."/>
            <person name="Otillar R."/>
            <person name="Lindquist E.A."/>
            <person name="Sun H."/>
            <person name="LaButti K.M."/>
            <person name="Schmutz J."/>
            <person name="Jabbour D."/>
            <person name="Luo H."/>
            <person name="Baker S.E."/>
            <person name="Pisabarro A.G."/>
            <person name="Walton J.D."/>
            <person name="Blanchette R.A."/>
            <person name="Henrissat B."/>
            <person name="Martin F."/>
            <person name="Cullen D."/>
            <person name="Hibbett D.S."/>
            <person name="Grigoriev I.V."/>
        </authorList>
    </citation>
    <scope>NUCLEOTIDE SEQUENCE [LARGE SCALE GENOMIC DNA]</scope>
    <source>
        <strain evidence="3">MUCL 33604</strain>
    </source>
</reference>
<dbReference type="InParanoid" id="A0A067Q7E4"/>
<organism evidence="2 3">
    <name type="scientific">Jaapia argillacea MUCL 33604</name>
    <dbReference type="NCBI Taxonomy" id="933084"/>
    <lineage>
        <taxon>Eukaryota</taxon>
        <taxon>Fungi</taxon>
        <taxon>Dikarya</taxon>
        <taxon>Basidiomycota</taxon>
        <taxon>Agaricomycotina</taxon>
        <taxon>Agaricomycetes</taxon>
        <taxon>Agaricomycetidae</taxon>
        <taxon>Jaapiales</taxon>
        <taxon>Jaapiaceae</taxon>
        <taxon>Jaapia</taxon>
    </lineage>
</organism>
<dbReference type="Proteomes" id="UP000027265">
    <property type="component" value="Unassembled WGS sequence"/>
</dbReference>
<dbReference type="EMBL" id="KL197711">
    <property type="protein sequence ID" value="KDQ62105.1"/>
    <property type="molecule type" value="Genomic_DNA"/>
</dbReference>
<name>A0A067Q7E4_9AGAM</name>
<gene>
    <name evidence="2" type="ORF">JAAARDRAFT_449336</name>
</gene>
<feature type="region of interest" description="Disordered" evidence="1">
    <location>
        <begin position="1"/>
        <end position="33"/>
    </location>
</feature>
<dbReference type="AlphaFoldDB" id="A0A067Q7E4"/>
<evidence type="ECO:0000256" key="1">
    <source>
        <dbReference type="SAM" id="MobiDB-lite"/>
    </source>
</evidence>
<dbReference type="OrthoDB" id="1744869at2759"/>
<sequence>MIRLPESSKSPRSPKSSDSGSRGPFETLPISARGNFRAYPKSQSFNSSPSLSTSHNPISLLSQKPHSFLAPPVFNMSDLCPVYAPFFGAMGCTASIVFTCEFSSGVLK</sequence>
<evidence type="ECO:0000313" key="3">
    <source>
        <dbReference type="Proteomes" id="UP000027265"/>
    </source>
</evidence>
<feature type="compositionally biased region" description="Low complexity" evidence="1">
    <location>
        <begin position="7"/>
        <end position="23"/>
    </location>
</feature>
<protein>
    <submittedName>
        <fullName evidence="2">Uncharacterized protein</fullName>
    </submittedName>
</protein>
<keyword evidence="3" id="KW-1185">Reference proteome</keyword>
<accession>A0A067Q7E4</accession>
<evidence type="ECO:0000313" key="2">
    <source>
        <dbReference type="EMBL" id="KDQ62105.1"/>
    </source>
</evidence>
<dbReference type="HOGENOM" id="CLU_2197354_0_0_1"/>